<organism evidence="3 4">
    <name type="scientific">Ornithinibacillus hominis</name>
    <dbReference type="NCBI Taxonomy" id="2763055"/>
    <lineage>
        <taxon>Bacteria</taxon>
        <taxon>Bacillati</taxon>
        <taxon>Bacillota</taxon>
        <taxon>Bacilli</taxon>
        <taxon>Bacillales</taxon>
        <taxon>Bacillaceae</taxon>
        <taxon>Ornithinibacillus</taxon>
    </lineage>
</organism>
<evidence type="ECO:0000256" key="1">
    <source>
        <dbReference type="ARBA" id="ARBA00022553"/>
    </source>
</evidence>
<keyword evidence="1" id="KW-0597">Phosphoprotein</keyword>
<dbReference type="PANTHER" id="PTHR33745:SF3">
    <property type="entry name" value="RSBT CO-ANTAGONIST PROTEIN RSBRC"/>
    <property type="match status" value="1"/>
</dbReference>
<dbReference type="RefSeq" id="WP_186868431.1">
    <property type="nucleotide sequence ID" value="NZ_JACOOL010000001.1"/>
</dbReference>
<feature type="domain" description="STAS" evidence="2">
    <location>
        <begin position="216"/>
        <end position="327"/>
    </location>
</feature>
<proteinExistence type="predicted"/>
<dbReference type="PROSITE" id="PS50801">
    <property type="entry name" value="STAS"/>
    <property type="match status" value="1"/>
</dbReference>
<keyword evidence="4" id="KW-1185">Reference proteome</keyword>
<dbReference type="InterPro" id="IPR036513">
    <property type="entry name" value="STAS_dom_sf"/>
</dbReference>
<reference evidence="3" key="1">
    <citation type="submission" date="2020-08" db="EMBL/GenBank/DDBJ databases">
        <title>Genome public.</title>
        <authorList>
            <person name="Liu C."/>
            <person name="Sun Q."/>
        </authorList>
    </citation>
    <scope>NUCLEOTIDE SEQUENCE</scope>
    <source>
        <strain evidence="3">BX22</strain>
    </source>
</reference>
<evidence type="ECO:0000313" key="4">
    <source>
        <dbReference type="Proteomes" id="UP000637359"/>
    </source>
</evidence>
<gene>
    <name evidence="3" type="ORF">H8S33_02800</name>
</gene>
<evidence type="ECO:0000313" key="3">
    <source>
        <dbReference type="EMBL" id="MBC5635748.1"/>
    </source>
</evidence>
<dbReference type="Proteomes" id="UP000637359">
    <property type="component" value="Unassembled WGS sequence"/>
</dbReference>
<dbReference type="SUPFAM" id="SSF111126">
    <property type="entry name" value="Ligand-binding domain in the NO signalling and Golgi transport"/>
    <property type="match status" value="1"/>
</dbReference>
<accession>A0A923L3D5</accession>
<dbReference type="SUPFAM" id="SSF52091">
    <property type="entry name" value="SpoIIaa-like"/>
    <property type="match status" value="1"/>
</dbReference>
<comment type="caution">
    <text evidence="3">The sequence shown here is derived from an EMBL/GenBank/DDBJ whole genome shotgun (WGS) entry which is preliminary data.</text>
</comment>
<dbReference type="CDD" id="cd07041">
    <property type="entry name" value="STAS_RsbR_RsbS_like"/>
    <property type="match status" value="1"/>
</dbReference>
<dbReference type="Pfam" id="PF01740">
    <property type="entry name" value="STAS"/>
    <property type="match status" value="1"/>
</dbReference>
<dbReference type="InterPro" id="IPR002645">
    <property type="entry name" value="STAS_dom"/>
</dbReference>
<dbReference type="Gene3D" id="3.30.750.24">
    <property type="entry name" value="STAS domain"/>
    <property type="match status" value="1"/>
</dbReference>
<name>A0A923L3D5_9BACI</name>
<dbReference type="PANTHER" id="PTHR33745">
    <property type="entry name" value="RSBT ANTAGONIST PROTEIN RSBS-RELATED"/>
    <property type="match status" value="1"/>
</dbReference>
<protein>
    <submittedName>
        <fullName evidence="3">STAS domain-containing protein</fullName>
    </submittedName>
</protein>
<dbReference type="InterPro" id="IPR051932">
    <property type="entry name" value="Bact_StressResp_Reg"/>
</dbReference>
<dbReference type="EMBL" id="JACOOL010000001">
    <property type="protein sequence ID" value="MBC5635748.1"/>
    <property type="molecule type" value="Genomic_DNA"/>
</dbReference>
<sequence length="341" mass="38789">MTNSKVSVQVKSSNFIWHTHEGQLTLDGAPILLFWESAIELFMNTIEEVSGSEVSKTVFEATGYRMGHLVSSYYEGRTDIEQVLKEYNDVYRNSGWGNFMLADYSFKEKRAVIRLTNSWEHRIFKHSDRDKAGVLLPSHWAGIFAGLLKENMWYNIRKSQLNGDPYDEIEIYPSSITVTQNIHELTRQTETRYIQELEKKVNERTAELTSLVRELSAPIIPVLQGILVTTLIGNFNEERISDLMEKALVEISRQQANYLLIDLTGLTNIDAYTISCIQSLVQAIRLLGGECVLVGISKELSIKISQSEIDMSAITSFSTLQRGVAYALEQTGYELIKNKRI</sequence>
<evidence type="ECO:0000259" key="2">
    <source>
        <dbReference type="PROSITE" id="PS50801"/>
    </source>
</evidence>
<dbReference type="AlphaFoldDB" id="A0A923L3D5"/>
<dbReference type="InterPro" id="IPR024096">
    <property type="entry name" value="NO_sig/Golgi_transp_ligand-bd"/>
</dbReference>